<feature type="compositionally biased region" description="Basic and acidic residues" evidence="1">
    <location>
        <begin position="40"/>
        <end position="57"/>
    </location>
</feature>
<sequence>MPRAAAKRPQTLDPAIARLVEALAREAARRDHAAAIGTGIHHDARRPLRPLLDRPSE</sequence>
<accession>A0ABW0J0F0</accession>
<dbReference type="EMBL" id="JBHSLW010000056">
    <property type="protein sequence ID" value="MFC5423008.1"/>
    <property type="molecule type" value="Genomic_DNA"/>
</dbReference>
<proteinExistence type="predicted"/>
<protein>
    <submittedName>
        <fullName evidence="2">Uncharacterized protein</fullName>
    </submittedName>
</protein>
<name>A0ABW0J0F0_9HYPH</name>
<reference evidence="3" key="1">
    <citation type="journal article" date="2019" name="Int. J. Syst. Evol. Microbiol.">
        <title>The Global Catalogue of Microorganisms (GCM) 10K type strain sequencing project: providing services to taxonomists for standard genome sequencing and annotation.</title>
        <authorList>
            <consortium name="The Broad Institute Genomics Platform"/>
            <consortium name="The Broad Institute Genome Sequencing Center for Infectious Disease"/>
            <person name="Wu L."/>
            <person name="Ma J."/>
        </authorList>
    </citation>
    <scope>NUCLEOTIDE SEQUENCE [LARGE SCALE GENOMIC DNA]</scope>
    <source>
        <strain evidence="3">NCAIM B.01391</strain>
    </source>
</reference>
<dbReference type="Proteomes" id="UP001596053">
    <property type="component" value="Unassembled WGS sequence"/>
</dbReference>
<evidence type="ECO:0000256" key="1">
    <source>
        <dbReference type="SAM" id="MobiDB-lite"/>
    </source>
</evidence>
<gene>
    <name evidence="2" type="ORF">ACFPOB_26010</name>
</gene>
<organism evidence="2 3">
    <name type="scientific">Bosea eneae</name>
    <dbReference type="NCBI Taxonomy" id="151454"/>
    <lineage>
        <taxon>Bacteria</taxon>
        <taxon>Pseudomonadati</taxon>
        <taxon>Pseudomonadota</taxon>
        <taxon>Alphaproteobacteria</taxon>
        <taxon>Hyphomicrobiales</taxon>
        <taxon>Boseaceae</taxon>
        <taxon>Bosea</taxon>
    </lineage>
</organism>
<evidence type="ECO:0000313" key="3">
    <source>
        <dbReference type="Proteomes" id="UP001596053"/>
    </source>
</evidence>
<feature type="region of interest" description="Disordered" evidence="1">
    <location>
        <begin position="34"/>
        <end position="57"/>
    </location>
</feature>
<comment type="caution">
    <text evidence="2">The sequence shown here is derived from an EMBL/GenBank/DDBJ whole genome shotgun (WGS) entry which is preliminary data.</text>
</comment>
<keyword evidence="3" id="KW-1185">Reference proteome</keyword>
<evidence type="ECO:0000313" key="2">
    <source>
        <dbReference type="EMBL" id="MFC5423008.1"/>
    </source>
</evidence>
<dbReference type="RefSeq" id="WP_377801202.1">
    <property type="nucleotide sequence ID" value="NZ_JBHSLW010000056.1"/>
</dbReference>